<dbReference type="AlphaFoldDB" id="A0AAV0FIQ2"/>
<protein>
    <submittedName>
        <fullName evidence="1">Uncharacterized protein</fullName>
    </submittedName>
</protein>
<reference evidence="1" key="1">
    <citation type="submission" date="2022-07" db="EMBL/GenBank/DDBJ databases">
        <authorList>
            <person name="Macas J."/>
            <person name="Novak P."/>
            <person name="Neumann P."/>
        </authorList>
    </citation>
    <scope>NUCLEOTIDE SEQUENCE</scope>
</reference>
<evidence type="ECO:0000313" key="1">
    <source>
        <dbReference type="EMBL" id="CAH9135177.1"/>
    </source>
</evidence>
<proteinExistence type="predicted"/>
<keyword evidence="2" id="KW-1185">Reference proteome</keyword>
<comment type="caution">
    <text evidence="1">The sequence shown here is derived from an EMBL/GenBank/DDBJ whole genome shotgun (WGS) entry which is preliminary data.</text>
</comment>
<accession>A0AAV0FIQ2</accession>
<gene>
    <name evidence="1" type="ORF">CEPIT_LOCUS34316</name>
</gene>
<evidence type="ECO:0000313" key="2">
    <source>
        <dbReference type="Proteomes" id="UP001152523"/>
    </source>
</evidence>
<name>A0AAV0FIQ2_9ASTE</name>
<dbReference type="EMBL" id="CAMAPF010000986">
    <property type="protein sequence ID" value="CAH9135177.1"/>
    <property type="molecule type" value="Genomic_DNA"/>
</dbReference>
<sequence>MNHAPWFQFFSAHSTKISVFSGSPDRNALAGSLPFRRRPHHLKTSRCMNRTGTLKDWKDYDQAVKDKDLTRALRFLKSIPLQPKEESWIDSSRYSSELDWARAARQERNWEILDTCLNADAG</sequence>
<organism evidence="1 2">
    <name type="scientific">Cuscuta epithymum</name>
    <dbReference type="NCBI Taxonomy" id="186058"/>
    <lineage>
        <taxon>Eukaryota</taxon>
        <taxon>Viridiplantae</taxon>
        <taxon>Streptophyta</taxon>
        <taxon>Embryophyta</taxon>
        <taxon>Tracheophyta</taxon>
        <taxon>Spermatophyta</taxon>
        <taxon>Magnoliopsida</taxon>
        <taxon>eudicotyledons</taxon>
        <taxon>Gunneridae</taxon>
        <taxon>Pentapetalae</taxon>
        <taxon>asterids</taxon>
        <taxon>lamiids</taxon>
        <taxon>Solanales</taxon>
        <taxon>Convolvulaceae</taxon>
        <taxon>Cuscuteae</taxon>
        <taxon>Cuscuta</taxon>
        <taxon>Cuscuta subgen. Cuscuta</taxon>
    </lineage>
</organism>
<dbReference type="Proteomes" id="UP001152523">
    <property type="component" value="Unassembled WGS sequence"/>
</dbReference>